<dbReference type="AlphaFoldDB" id="A0A9W9ID65"/>
<dbReference type="GO" id="GO:0005737">
    <property type="term" value="C:cytoplasm"/>
    <property type="evidence" value="ECO:0007669"/>
    <property type="project" value="TreeGrafter"/>
</dbReference>
<evidence type="ECO:0000256" key="3">
    <source>
        <dbReference type="SAM" id="MobiDB-lite"/>
    </source>
</evidence>
<dbReference type="CDD" id="cd08771">
    <property type="entry name" value="DLP_1"/>
    <property type="match status" value="1"/>
</dbReference>
<dbReference type="Pfam" id="PF00350">
    <property type="entry name" value="Dynamin_N"/>
    <property type="match status" value="1"/>
</dbReference>
<dbReference type="Pfam" id="PF01031">
    <property type="entry name" value="Dynamin_M"/>
    <property type="match status" value="1"/>
</dbReference>
<evidence type="ECO:0000259" key="5">
    <source>
        <dbReference type="PROSITE" id="PS51718"/>
    </source>
</evidence>
<keyword evidence="1" id="KW-0547">Nucleotide-binding</keyword>
<accession>A0A9W9ID65</accession>
<reference evidence="6" key="1">
    <citation type="submission" date="2022-11" db="EMBL/GenBank/DDBJ databases">
        <authorList>
            <person name="Petersen C."/>
        </authorList>
    </citation>
    <scope>NUCLEOTIDE SEQUENCE</scope>
    <source>
        <strain evidence="6">IBT 21917</strain>
    </source>
</reference>
<dbReference type="PROSITE" id="PS51718">
    <property type="entry name" value="G_DYNAMIN_2"/>
    <property type="match status" value="1"/>
</dbReference>
<dbReference type="GO" id="GO:0005886">
    <property type="term" value="C:plasma membrane"/>
    <property type="evidence" value="ECO:0007669"/>
    <property type="project" value="TreeGrafter"/>
</dbReference>
<dbReference type="Gene3D" id="1.20.120.1240">
    <property type="entry name" value="Dynamin, middle domain"/>
    <property type="match status" value="1"/>
</dbReference>
<evidence type="ECO:0000256" key="2">
    <source>
        <dbReference type="ARBA" id="ARBA00023134"/>
    </source>
</evidence>
<gene>
    <name evidence="6" type="ORF">N7492_005829</name>
</gene>
<dbReference type="GO" id="GO:0031623">
    <property type="term" value="P:receptor internalization"/>
    <property type="evidence" value="ECO:0007669"/>
    <property type="project" value="TreeGrafter"/>
</dbReference>
<keyword evidence="7" id="KW-1185">Reference proteome</keyword>
<dbReference type="InterPro" id="IPR001401">
    <property type="entry name" value="Dynamin_GTPase"/>
</dbReference>
<dbReference type="Gene3D" id="3.40.50.300">
    <property type="entry name" value="P-loop containing nucleotide triphosphate hydrolases"/>
    <property type="match status" value="1"/>
</dbReference>
<dbReference type="InterPro" id="IPR027417">
    <property type="entry name" value="P-loop_NTPase"/>
</dbReference>
<feature type="domain" description="Dynamin-type G" evidence="5">
    <location>
        <begin position="56"/>
        <end position="387"/>
    </location>
</feature>
<reference evidence="6" key="2">
    <citation type="journal article" date="2023" name="IMA Fungus">
        <title>Comparative genomic study of the Penicillium genus elucidates a diverse pangenome and 15 lateral gene transfer events.</title>
        <authorList>
            <person name="Petersen C."/>
            <person name="Sorensen T."/>
            <person name="Nielsen M.R."/>
            <person name="Sondergaard T.E."/>
            <person name="Sorensen J.L."/>
            <person name="Fitzpatrick D.A."/>
            <person name="Frisvad J.C."/>
            <person name="Nielsen K.L."/>
        </authorList>
    </citation>
    <scope>NUCLEOTIDE SEQUENCE</scope>
    <source>
        <strain evidence="6">IBT 21917</strain>
    </source>
</reference>
<dbReference type="PANTHER" id="PTHR11566:SF131">
    <property type="entry name" value="GTPASE, PUTATIVE (AFU_ORTHOLOGUE AFUA_6G07630)-RELATED"/>
    <property type="match status" value="1"/>
</dbReference>
<dbReference type="InterPro" id="IPR022812">
    <property type="entry name" value="Dynamin"/>
</dbReference>
<protein>
    <submittedName>
        <fullName evidence="6">Dynamin</fullName>
    </submittedName>
</protein>
<evidence type="ECO:0000259" key="4">
    <source>
        <dbReference type="PROSITE" id="PS51388"/>
    </source>
</evidence>
<keyword evidence="2" id="KW-0342">GTP-binding</keyword>
<dbReference type="SUPFAM" id="SSF52540">
    <property type="entry name" value="P-loop containing nucleoside triphosphate hydrolases"/>
    <property type="match status" value="1"/>
</dbReference>
<comment type="caution">
    <text evidence="6">The sequence shown here is derived from an EMBL/GenBank/DDBJ whole genome shotgun (WGS) entry which is preliminary data.</text>
</comment>
<feature type="region of interest" description="Disordered" evidence="3">
    <location>
        <begin position="785"/>
        <end position="810"/>
    </location>
</feature>
<sequence>MSVPGFVAINMPSGRMPQPRPSTDTSFSAIEELSRDMKDLVKKIQNLSHLGIEDSKIRLPKICIVGDQSTGKSSVIEAISEIKVPRAEGTCTRCPLEINLSESDPGHRWKCVVSLTQRYAFDPKKNFSGAVEAANGTKKVERLGPWARLENRGDTNEFFCTVTNRGQLEEAISRAQCATLNPSRNPDDFKTGNFHENPSLNQVKFSPNVVCLDISGPRFPTLCFFDLPGVINQAEREEETYLVGLVEKLVKQYVSQESCIVLLAMSMTDDAVNSSAARIVRNIKNAKERTMGVLTKPDRVPHQHEVLAQWVEVLNGSKFKLGHGYYVVKNNSDPNVNHATAREQEKQFFAGSFQAGAMGSFIGRFGVPRLQSALSKVLLEKIKKCLPSIVFQINTKAQRIDDELETLPDPPTDNFQHIVLESVIKFQARIENIFNGGPGSGLLQKFWNEIVTDFQKAIAVTRPTMQTLVSSDTDDLAEKEGDHENTPGLSSSRFKRKAAVMEARPEMPTQPRPRHSGPTYLTSYFEAWRLPAQSISLDAVRSLKQETNQVGIPNQIDPSAVETLKKDSVKHWEGIAQDFAKALLGVIKKVLFMTLDEVIVNHRQTGLYRELYRIIEAFLAQIQANYLDEVSAYARMEHDRPFTLAALAHKEAMEKAKNALTRGRNRSRAKHWISLRSLSDEYVERVEAELGADPYAQEVEMVASSRAYYEVASSRFLDVICLIAEAKLRAKCRGDLITVVNSELRVNCLERCIELMAEDPERQTRRIALSKERAKLRQAQEWLASVSSSQEEDETMVSDVTMEDEGIGFA</sequence>
<dbReference type="InterPro" id="IPR030381">
    <property type="entry name" value="G_DYNAMIN_dom"/>
</dbReference>
<feature type="compositionally biased region" description="Acidic residues" evidence="3">
    <location>
        <begin position="790"/>
        <end position="810"/>
    </location>
</feature>
<dbReference type="GO" id="GO:0005525">
    <property type="term" value="F:GTP binding"/>
    <property type="evidence" value="ECO:0007669"/>
    <property type="project" value="InterPro"/>
</dbReference>
<evidence type="ECO:0000256" key="1">
    <source>
        <dbReference type="ARBA" id="ARBA00022741"/>
    </source>
</evidence>
<dbReference type="GO" id="GO:0005874">
    <property type="term" value="C:microtubule"/>
    <property type="evidence" value="ECO:0007669"/>
    <property type="project" value="TreeGrafter"/>
</dbReference>
<dbReference type="PRINTS" id="PR00195">
    <property type="entry name" value="DYNAMIN"/>
</dbReference>
<feature type="region of interest" description="Disordered" evidence="3">
    <location>
        <begin position="1"/>
        <end position="23"/>
    </location>
</feature>
<dbReference type="PANTHER" id="PTHR11566">
    <property type="entry name" value="DYNAMIN"/>
    <property type="match status" value="1"/>
</dbReference>
<dbReference type="InterPro" id="IPR045063">
    <property type="entry name" value="Dynamin_N"/>
</dbReference>
<evidence type="ECO:0000313" key="6">
    <source>
        <dbReference type="EMBL" id="KAJ5173236.1"/>
    </source>
</evidence>
<organism evidence="6 7">
    <name type="scientific">Penicillium capsulatum</name>
    <dbReference type="NCBI Taxonomy" id="69766"/>
    <lineage>
        <taxon>Eukaryota</taxon>
        <taxon>Fungi</taxon>
        <taxon>Dikarya</taxon>
        <taxon>Ascomycota</taxon>
        <taxon>Pezizomycotina</taxon>
        <taxon>Eurotiomycetes</taxon>
        <taxon>Eurotiomycetidae</taxon>
        <taxon>Eurotiales</taxon>
        <taxon>Aspergillaceae</taxon>
        <taxon>Penicillium</taxon>
    </lineage>
</organism>
<dbReference type="InterPro" id="IPR000375">
    <property type="entry name" value="Dynamin_stalk"/>
</dbReference>
<dbReference type="Proteomes" id="UP001146351">
    <property type="component" value="Unassembled WGS sequence"/>
</dbReference>
<dbReference type="InterPro" id="IPR020850">
    <property type="entry name" value="GED_dom"/>
</dbReference>
<feature type="compositionally biased region" description="Basic and acidic residues" evidence="3">
    <location>
        <begin position="476"/>
        <end position="485"/>
    </location>
</feature>
<dbReference type="PROSITE" id="PS51388">
    <property type="entry name" value="GED"/>
    <property type="match status" value="1"/>
</dbReference>
<evidence type="ECO:0000313" key="7">
    <source>
        <dbReference type="Proteomes" id="UP001146351"/>
    </source>
</evidence>
<feature type="domain" description="GED" evidence="4">
    <location>
        <begin position="698"/>
        <end position="791"/>
    </location>
</feature>
<dbReference type="GO" id="GO:0008017">
    <property type="term" value="F:microtubule binding"/>
    <property type="evidence" value="ECO:0007669"/>
    <property type="project" value="TreeGrafter"/>
</dbReference>
<dbReference type="SMART" id="SM00053">
    <property type="entry name" value="DYNc"/>
    <property type="match status" value="1"/>
</dbReference>
<dbReference type="GO" id="GO:0003924">
    <property type="term" value="F:GTPase activity"/>
    <property type="evidence" value="ECO:0007669"/>
    <property type="project" value="InterPro"/>
</dbReference>
<dbReference type="EMBL" id="JAPQKO010000003">
    <property type="protein sequence ID" value="KAJ5173236.1"/>
    <property type="molecule type" value="Genomic_DNA"/>
</dbReference>
<name>A0A9W9ID65_9EURO</name>
<proteinExistence type="predicted"/>
<dbReference type="OrthoDB" id="5061070at2759"/>
<feature type="region of interest" description="Disordered" evidence="3">
    <location>
        <begin position="471"/>
        <end position="495"/>
    </location>
</feature>